<dbReference type="Pfam" id="PF02837">
    <property type="entry name" value="Glyco_hydro_2_N"/>
    <property type="match status" value="1"/>
</dbReference>
<dbReference type="InterPro" id="IPR036156">
    <property type="entry name" value="Beta-gal/glucu_dom_sf"/>
</dbReference>
<comment type="catalytic activity">
    <reaction evidence="1">
        <text>Hydrolysis of terminal non-reducing beta-D-galactose residues in beta-D-galactosides.</text>
        <dbReference type="EC" id="3.2.1.23"/>
    </reaction>
</comment>
<dbReference type="InterPro" id="IPR023232">
    <property type="entry name" value="Glyco_hydro_2_AS"/>
</dbReference>
<name>A0A362X425_9FLAO</name>
<comment type="similarity">
    <text evidence="3">Belongs to the glycosyl hydrolase 2 family.</text>
</comment>
<dbReference type="Pfam" id="PF02929">
    <property type="entry name" value="Bgal_small_N"/>
    <property type="match status" value="1"/>
</dbReference>
<dbReference type="InterPro" id="IPR008979">
    <property type="entry name" value="Galactose-bd-like_sf"/>
</dbReference>
<dbReference type="PANTHER" id="PTHR46323">
    <property type="entry name" value="BETA-GALACTOSIDASE"/>
    <property type="match status" value="1"/>
</dbReference>
<gene>
    <name evidence="11" type="ORF">CLV33_101408</name>
</gene>
<evidence type="ECO:0000313" key="12">
    <source>
        <dbReference type="Proteomes" id="UP000251545"/>
    </source>
</evidence>
<dbReference type="SUPFAM" id="SSF49785">
    <property type="entry name" value="Galactose-binding domain-like"/>
    <property type="match status" value="1"/>
</dbReference>
<dbReference type="Gene3D" id="2.70.98.10">
    <property type="match status" value="1"/>
</dbReference>
<evidence type="ECO:0000256" key="7">
    <source>
        <dbReference type="ARBA" id="ARBA00022837"/>
    </source>
</evidence>
<dbReference type="Gene3D" id="2.60.120.260">
    <property type="entry name" value="Galactose-binding domain-like"/>
    <property type="match status" value="1"/>
</dbReference>
<comment type="caution">
    <text evidence="11">The sequence shown here is derived from an EMBL/GenBank/DDBJ whole genome shotgun (WGS) entry which is preliminary data.</text>
</comment>
<dbReference type="InterPro" id="IPR014718">
    <property type="entry name" value="GH-type_carb-bd"/>
</dbReference>
<accession>A0A362X425</accession>
<evidence type="ECO:0000256" key="4">
    <source>
        <dbReference type="ARBA" id="ARBA00011245"/>
    </source>
</evidence>
<evidence type="ECO:0000256" key="9">
    <source>
        <dbReference type="ARBA" id="ARBA00032230"/>
    </source>
</evidence>
<evidence type="ECO:0000256" key="2">
    <source>
        <dbReference type="ARBA" id="ARBA00001913"/>
    </source>
</evidence>
<proteinExistence type="inferred from homology"/>
<dbReference type="PROSITE" id="PS00608">
    <property type="entry name" value="GLYCOSYL_HYDROL_F2_2"/>
    <property type="match status" value="1"/>
</dbReference>
<dbReference type="Gene3D" id="3.20.20.80">
    <property type="entry name" value="Glycosidases"/>
    <property type="match status" value="1"/>
</dbReference>
<evidence type="ECO:0000259" key="10">
    <source>
        <dbReference type="SMART" id="SM01038"/>
    </source>
</evidence>
<dbReference type="SUPFAM" id="SSF74650">
    <property type="entry name" value="Galactose mutarotase-like"/>
    <property type="match status" value="1"/>
</dbReference>
<dbReference type="PANTHER" id="PTHR46323:SF2">
    <property type="entry name" value="BETA-GALACTOSIDASE"/>
    <property type="match status" value="1"/>
</dbReference>
<dbReference type="InterPro" id="IPR017853">
    <property type="entry name" value="GH"/>
</dbReference>
<sequence>MKQNSVIVFLMLLYFNGWSQTTVPNNASRNEWENPSIIDRNKEDAHAEFILYANEKKAKQDKPEASKFYKSLNGTWKFDLVKKPTDRPLDFYRPDLDDKTWKAIKVPSNWEVEGFDIPIYTNIVYPFTKNPPFIDNFYNPVGSYRKTFKIPKNWNENEIILHFGSISGYAKIYLNGKEVGMTKASKTPAEFNITSYLQKGENLLAIQVFRWHDGSYLEDQDFWRLSGIERDVYLQAMPKTTVWDLFVKSSLDATYSNGILDATIDLRKFQGSKITTPNVSFKLYDEGKLVYKETKSQVKQNQIVFKTTLNQIKKWSAEFPNLYQYTVTLSNNNGNEIAALSGRTGFRKIEIKNAQLMVNGKVIYVKGVNLHEHHGEKGHVPDSKMTLKDIQLMKLNNFNAIRMSHYPHAKEVYDLCDKYGLYVVDEANIETHGMGVSLQGPFDKSVHPAFLPEWVPTHMDRIERMVERDKNHPSIIIWSMGNECANGPVFFDIYKWIKNRDKTRFVQFEQSGETDLNTDIVAPMYPPFEQMTNYANSKQDRPFIMCEYSHAMGNSNGNFQEYWDVIESSKHMQGGFIWDWVDQGLKAETKDGRMFWAYGGDLGGEDMQNDENFCANGLVSTERIPHPAMEEVKKVYQNIGFKLINDNKLKVTNKFNFTNLDTYTFRWELVADGASVAQKTFTVSVKPEESKTISLEFPDLGNKEYFLNVYAYTNKSSGLIPANHEIAREQFKVGNQTFFNLNDRLPEGKLTYKTKNEKLIFEAKDVKGVFNLKTGELEQYHFNDETSNLITQFPQAYFWRAPTDNDFGNKMPEKLGVWKAATSKKALVKDVKVGALTNQGLPITITYQLQEVDAPYTLIYQILNNGALRITASIDMNGKELPELPRFGMRMELTGAYENLDYYGRGPWENYSDRNSAAFIGRYHDKVKNQYTWTYIRPQEAGYKTDTRWLTLTNKANKGIRIQGEKPLGFSALNISTEDLDPGLTKKQRHPTDLKPQDKVYLHVDLKQRGLGGDNSWKALPHDAYRLLDKTYSYTYILSLIK</sequence>
<dbReference type="PRINTS" id="PR00132">
    <property type="entry name" value="GLHYDRLASE2"/>
</dbReference>
<dbReference type="InterPro" id="IPR013783">
    <property type="entry name" value="Ig-like_fold"/>
</dbReference>
<evidence type="ECO:0000256" key="1">
    <source>
        <dbReference type="ARBA" id="ARBA00001412"/>
    </source>
</evidence>
<protein>
    <recommendedName>
        <fullName evidence="5">beta-galactosidase</fullName>
        <ecNumber evidence="5">3.2.1.23</ecNumber>
    </recommendedName>
    <alternativeName>
        <fullName evidence="9">Lactase</fullName>
    </alternativeName>
</protein>
<keyword evidence="8" id="KW-0326">Glycosidase</keyword>
<dbReference type="InterPro" id="IPR004199">
    <property type="entry name" value="B-gal_small/dom_5"/>
</dbReference>
<dbReference type="SMART" id="SM01038">
    <property type="entry name" value="Bgal_small_N"/>
    <property type="match status" value="1"/>
</dbReference>
<organism evidence="11 12">
    <name type="scientific">Jejuia pallidilutea</name>
    <dbReference type="NCBI Taxonomy" id="504487"/>
    <lineage>
        <taxon>Bacteria</taxon>
        <taxon>Pseudomonadati</taxon>
        <taxon>Bacteroidota</taxon>
        <taxon>Flavobacteriia</taxon>
        <taxon>Flavobacteriales</taxon>
        <taxon>Flavobacteriaceae</taxon>
        <taxon>Jejuia</taxon>
    </lineage>
</organism>
<comment type="cofactor">
    <cofactor evidence="2">
        <name>Ca(2+)</name>
        <dbReference type="ChEBI" id="CHEBI:29108"/>
    </cofactor>
</comment>
<dbReference type="EC" id="3.2.1.23" evidence="5"/>
<evidence type="ECO:0000256" key="8">
    <source>
        <dbReference type="ARBA" id="ARBA00023295"/>
    </source>
</evidence>
<dbReference type="InterPro" id="IPR006101">
    <property type="entry name" value="Glyco_hydro_2"/>
</dbReference>
<dbReference type="InterPro" id="IPR011013">
    <property type="entry name" value="Gal_mutarotase_sf_dom"/>
</dbReference>
<feature type="domain" description="Beta galactosidase small chain/" evidence="10">
    <location>
        <begin position="760"/>
        <end position="1039"/>
    </location>
</feature>
<keyword evidence="6" id="KW-0378">Hydrolase</keyword>
<reference evidence="11 12" key="1">
    <citation type="submission" date="2018-02" db="EMBL/GenBank/DDBJ databases">
        <title>Genomic Encyclopedia of Archaeal and Bacterial Type Strains, Phase II (KMG-II): from individual species to whole genera.</title>
        <authorList>
            <person name="Goeker M."/>
        </authorList>
    </citation>
    <scope>NUCLEOTIDE SEQUENCE [LARGE SCALE GENOMIC DNA]</scope>
    <source>
        <strain evidence="11 12">DSM 21165</strain>
    </source>
</reference>
<dbReference type="GO" id="GO:0005990">
    <property type="term" value="P:lactose catabolic process"/>
    <property type="evidence" value="ECO:0007669"/>
    <property type="project" value="TreeGrafter"/>
</dbReference>
<dbReference type="EMBL" id="PVEO01000001">
    <property type="protein sequence ID" value="PQV51484.1"/>
    <property type="molecule type" value="Genomic_DNA"/>
</dbReference>
<comment type="subunit">
    <text evidence="4">Monomer.</text>
</comment>
<dbReference type="Pfam" id="PF02836">
    <property type="entry name" value="Glyco_hydro_2_C"/>
    <property type="match status" value="1"/>
</dbReference>
<dbReference type="InterPro" id="IPR006104">
    <property type="entry name" value="Glyco_hydro_2_N"/>
</dbReference>
<dbReference type="GO" id="GO:0009341">
    <property type="term" value="C:beta-galactosidase complex"/>
    <property type="evidence" value="ECO:0007669"/>
    <property type="project" value="InterPro"/>
</dbReference>
<dbReference type="SUPFAM" id="SSF49303">
    <property type="entry name" value="beta-Galactosidase/glucuronidase domain"/>
    <property type="match status" value="2"/>
</dbReference>
<keyword evidence="7" id="KW-0106">Calcium</keyword>
<dbReference type="InterPro" id="IPR032312">
    <property type="entry name" value="LacZ_4"/>
</dbReference>
<dbReference type="GO" id="GO:0004565">
    <property type="term" value="F:beta-galactosidase activity"/>
    <property type="evidence" value="ECO:0007669"/>
    <property type="project" value="UniProtKB-EC"/>
</dbReference>
<dbReference type="InterPro" id="IPR006103">
    <property type="entry name" value="Glyco_hydro_2_cat"/>
</dbReference>
<dbReference type="Gene3D" id="2.60.40.10">
    <property type="entry name" value="Immunoglobulins"/>
    <property type="match status" value="2"/>
</dbReference>
<dbReference type="InterPro" id="IPR050347">
    <property type="entry name" value="Bact_Beta-galactosidase"/>
</dbReference>
<dbReference type="Pfam" id="PF00703">
    <property type="entry name" value="Glyco_hydro_2"/>
    <property type="match status" value="1"/>
</dbReference>
<evidence type="ECO:0000256" key="5">
    <source>
        <dbReference type="ARBA" id="ARBA00012756"/>
    </source>
</evidence>
<evidence type="ECO:0000256" key="6">
    <source>
        <dbReference type="ARBA" id="ARBA00022801"/>
    </source>
</evidence>
<dbReference type="Proteomes" id="UP000251545">
    <property type="component" value="Unassembled WGS sequence"/>
</dbReference>
<dbReference type="InterPro" id="IPR006102">
    <property type="entry name" value="Ig-like_GH2"/>
</dbReference>
<evidence type="ECO:0000256" key="3">
    <source>
        <dbReference type="ARBA" id="ARBA00007401"/>
    </source>
</evidence>
<dbReference type="AlphaFoldDB" id="A0A362X425"/>
<dbReference type="GO" id="GO:0030246">
    <property type="term" value="F:carbohydrate binding"/>
    <property type="evidence" value="ECO:0007669"/>
    <property type="project" value="InterPro"/>
</dbReference>
<dbReference type="Pfam" id="PF16353">
    <property type="entry name" value="LacZ_4"/>
    <property type="match status" value="1"/>
</dbReference>
<dbReference type="SUPFAM" id="SSF51445">
    <property type="entry name" value="(Trans)glycosidases"/>
    <property type="match status" value="1"/>
</dbReference>
<evidence type="ECO:0000313" key="11">
    <source>
        <dbReference type="EMBL" id="PQV51484.1"/>
    </source>
</evidence>